<dbReference type="PRINTS" id="PR02009">
    <property type="entry name" value="RCMTFMUVIRPL"/>
</dbReference>
<dbReference type="EMBL" id="VEPZ02001788">
    <property type="protein sequence ID" value="KAE8654178.1"/>
    <property type="molecule type" value="Genomic_DNA"/>
</dbReference>
<gene>
    <name evidence="1" type="ORF">F3Y22_tig00117056pilonHSYRG01056</name>
</gene>
<comment type="caution">
    <text evidence="1">The sequence shown here is derived from an EMBL/GenBank/DDBJ whole genome shotgun (WGS) entry which is preliminary data.</text>
</comment>
<proteinExistence type="predicted"/>
<dbReference type="AlphaFoldDB" id="A0A6A2W9S9"/>
<reference evidence="1" key="1">
    <citation type="submission" date="2019-09" db="EMBL/GenBank/DDBJ databases">
        <title>Draft genome information of white flower Hibiscus syriacus.</title>
        <authorList>
            <person name="Kim Y.-M."/>
        </authorList>
    </citation>
    <scope>NUCLEOTIDE SEQUENCE [LARGE SCALE GENOMIC DNA]</scope>
    <source>
        <strain evidence="1">YM2019G1</strain>
    </source>
</reference>
<keyword evidence="2" id="KW-1185">Reference proteome</keyword>
<evidence type="ECO:0000313" key="2">
    <source>
        <dbReference type="Proteomes" id="UP000436088"/>
    </source>
</evidence>
<dbReference type="OrthoDB" id="427002at2759"/>
<sequence>MAHLLSLHVFLSSHTRETSSKPSKLSKRTSKFNTSISTAKKVLLSPSHKTQKLNLEVSPHRAVSAVRLMRIQFGGAFADLLNEKGKGSGDNEMGYVERTLGFRPRDLDDRDLRLVTDIVGGTIRWRRYLDHLIG</sequence>
<dbReference type="InterPro" id="IPR023268">
    <property type="entry name" value="RCMT_RsmB-rel_pln"/>
</dbReference>
<organism evidence="1 2">
    <name type="scientific">Hibiscus syriacus</name>
    <name type="common">Rose of Sharon</name>
    <dbReference type="NCBI Taxonomy" id="106335"/>
    <lineage>
        <taxon>Eukaryota</taxon>
        <taxon>Viridiplantae</taxon>
        <taxon>Streptophyta</taxon>
        <taxon>Embryophyta</taxon>
        <taxon>Tracheophyta</taxon>
        <taxon>Spermatophyta</taxon>
        <taxon>Magnoliopsida</taxon>
        <taxon>eudicotyledons</taxon>
        <taxon>Gunneridae</taxon>
        <taxon>Pentapetalae</taxon>
        <taxon>rosids</taxon>
        <taxon>malvids</taxon>
        <taxon>Malvales</taxon>
        <taxon>Malvaceae</taxon>
        <taxon>Malvoideae</taxon>
        <taxon>Hibiscus</taxon>
    </lineage>
</organism>
<evidence type="ECO:0000313" key="1">
    <source>
        <dbReference type="EMBL" id="KAE8654178.1"/>
    </source>
</evidence>
<name>A0A6A2W9S9_HIBSY</name>
<dbReference type="Proteomes" id="UP000436088">
    <property type="component" value="Unassembled WGS sequence"/>
</dbReference>
<protein>
    <submittedName>
        <fullName evidence="1">Uncharacterized protein</fullName>
    </submittedName>
</protein>
<accession>A0A6A2W9S9</accession>